<sequence length="131" mass="13780">MTRKNTIEAPKESEQEKENTGKMGEQVGMRAQTTSYRKEKELRRGAGASQTGCSLKEGAGKDDSMDLSGQQLAIRLSQANAVEPSSSDATESDRGEKGEGDENRDSEREDGEGGEGDEEGSGSEGTSGSGS</sequence>
<feature type="compositionally biased region" description="Basic and acidic residues" evidence="1">
    <location>
        <begin position="91"/>
        <end position="107"/>
    </location>
</feature>
<comment type="caution">
    <text evidence="2">The sequence shown here is derived from an EMBL/GenBank/DDBJ whole genome shotgun (WGS) entry which is preliminary data.</text>
</comment>
<evidence type="ECO:0000313" key="2">
    <source>
        <dbReference type="EMBL" id="KAK9094084.1"/>
    </source>
</evidence>
<gene>
    <name evidence="2" type="ORF">Scep_025553</name>
</gene>
<dbReference type="Proteomes" id="UP001419268">
    <property type="component" value="Unassembled WGS sequence"/>
</dbReference>
<feature type="compositionally biased region" description="Polar residues" evidence="1">
    <location>
        <begin position="67"/>
        <end position="89"/>
    </location>
</feature>
<evidence type="ECO:0000256" key="1">
    <source>
        <dbReference type="SAM" id="MobiDB-lite"/>
    </source>
</evidence>
<dbReference type="AlphaFoldDB" id="A0AAP0EIX1"/>
<evidence type="ECO:0000313" key="3">
    <source>
        <dbReference type="Proteomes" id="UP001419268"/>
    </source>
</evidence>
<dbReference type="EMBL" id="JBBNAG010000011">
    <property type="protein sequence ID" value="KAK9094084.1"/>
    <property type="molecule type" value="Genomic_DNA"/>
</dbReference>
<keyword evidence="3" id="KW-1185">Reference proteome</keyword>
<feature type="compositionally biased region" description="Gly residues" evidence="1">
    <location>
        <begin position="122"/>
        <end position="131"/>
    </location>
</feature>
<protein>
    <submittedName>
        <fullName evidence="2">Uncharacterized protein</fullName>
    </submittedName>
</protein>
<name>A0AAP0EIX1_9MAGN</name>
<feature type="compositionally biased region" description="Basic and acidic residues" evidence="1">
    <location>
        <begin position="1"/>
        <end position="20"/>
    </location>
</feature>
<reference evidence="2 3" key="1">
    <citation type="submission" date="2024-01" db="EMBL/GenBank/DDBJ databases">
        <title>Genome assemblies of Stephania.</title>
        <authorList>
            <person name="Yang L."/>
        </authorList>
    </citation>
    <scope>NUCLEOTIDE SEQUENCE [LARGE SCALE GENOMIC DNA]</scope>
    <source>
        <strain evidence="2">JXDWG</strain>
        <tissue evidence="2">Leaf</tissue>
    </source>
</reference>
<feature type="compositionally biased region" description="Acidic residues" evidence="1">
    <location>
        <begin position="108"/>
        <end position="121"/>
    </location>
</feature>
<feature type="region of interest" description="Disordered" evidence="1">
    <location>
        <begin position="1"/>
        <end position="131"/>
    </location>
</feature>
<proteinExistence type="predicted"/>
<organism evidence="2 3">
    <name type="scientific">Stephania cephalantha</name>
    <dbReference type="NCBI Taxonomy" id="152367"/>
    <lineage>
        <taxon>Eukaryota</taxon>
        <taxon>Viridiplantae</taxon>
        <taxon>Streptophyta</taxon>
        <taxon>Embryophyta</taxon>
        <taxon>Tracheophyta</taxon>
        <taxon>Spermatophyta</taxon>
        <taxon>Magnoliopsida</taxon>
        <taxon>Ranunculales</taxon>
        <taxon>Menispermaceae</taxon>
        <taxon>Menispermoideae</taxon>
        <taxon>Cissampelideae</taxon>
        <taxon>Stephania</taxon>
    </lineage>
</organism>
<accession>A0AAP0EIX1</accession>